<evidence type="ECO:0000313" key="3">
    <source>
        <dbReference type="Proteomes" id="UP000264353"/>
    </source>
</evidence>
<proteinExistence type="predicted"/>
<evidence type="ECO:0000256" key="1">
    <source>
        <dbReference type="SAM" id="MobiDB-lite"/>
    </source>
</evidence>
<gene>
    <name evidence="2" type="ORF">BRARA_I02731</name>
</gene>
<organism evidence="2 3">
    <name type="scientific">Brassica campestris</name>
    <name type="common">Field mustard</name>
    <dbReference type="NCBI Taxonomy" id="3711"/>
    <lineage>
        <taxon>Eukaryota</taxon>
        <taxon>Viridiplantae</taxon>
        <taxon>Streptophyta</taxon>
        <taxon>Embryophyta</taxon>
        <taxon>Tracheophyta</taxon>
        <taxon>Spermatophyta</taxon>
        <taxon>Magnoliopsida</taxon>
        <taxon>eudicotyledons</taxon>
        <taxon>Gunneridae</taxon>
        <taxon>Pentapetalae</taxon>
        <taxon>rosids</taxon>
        <taxon>malvids</taxon>
        <taxon>Brassicales</taxon>
        <taxon>Brassicaceae</taxon>
        <taxon>Brassiceae</taxon>
        <taxon>Brassica</taxon>
    </lineage>
</organism>
<dbReference type="PANTHER" id="PTHR36747">
    <property type="entry name" value="HYDROXYPROLINE-RICH GLYCOPROTEIN FAMILY PROTEIN"/>
    <property type="match status" value="1"/>
</dbReference>
<sequence>MESQQPNIETPFKTQSDNLHEVTVLNSPPKTQSDHPEVTVLNSESLPRPFPETDKNQESPPRASINDPMKKIVTPDRLRVPVAFKHPERYRSPTDAMMSPITQGLLARSRKASGSLIPPSFNLSKA</sequence>
<feature type="region of interest" description="Disordered" evidence="1">
    <location>
        <begin position="1"/>
        <end position="71"/>
    </location>
</feature>
<dbReference type="PANTHER" id="PTHR36747:SF1">
    <property type="entry name" value="HYDROXYPROLINE-RICH GLYCOPROTEIN FAMILY PROTEIN"/>
    <property type="match status" value="1"/>
</dbReference>
<dbReference type="EMBL" id="CM010636">
    <property type="protein sequence ID" value="RID46044.1"/>
    <property type="molecule type" value="Genomic_DNA"/>
</dbReference>
<reference evidence="2 3" key="1">
    <citation type="submission" date="2018-06" db="EMBL/GenBank/DDBJ databases">
        <title>WGS assembly of Brassica rapa FPsc.</title>
        <authorList>
            <person name="Bowman J."/>
            <person name="Kohchi T."/>
            <person name="Yamato K."/>
            <person name="Jenkins J."/>
            <person name="Shu S."/>
            <person name="Ishizaki K."/>
            <person name="Yamaoka S."/>
            <person name="Nishihama R."/>
            <person name="Nakamura Y."/>
            <person name="Berger F."/>
            <person name="Adam C."/>
            <person name="Aki S."/>
            <person name="Althoff F."/>
            <person name="Araki T."/>
            <person name="Arteaga-Vazquez M."/>
            <person name="Balasubrmanian S."/>
            <person name="Bauer D."/>
            <person name="Boehm C."/>
            <person name="Briginshaw L."/>
            <person name="Caballero-Perez J."/>
            <person name="Catarino B."/>
            <person name="Chen F."/>
            <person name="Chiyoda S."/>
            <person name="Chovatia M."/>
            <person name="Davies K."/>
            <person name="Delmans M."/>
            <person name="Demura T."/>
            <person name="Dierschke T."/>
            <person name="Dolan L."/>
            <person name="Dorantes-Acosta A."/>
            <person name="Eklund D."/>
            <person name="Florent S."/>
            <person name="Flores-Sandoval E."/>
            <person name="Fujiyama A."/>
            <person name="Fukuzawa H."/>
            <person name="Galik B."/>
            <person name="Grimanelli D."/>
            <person name="Grimwood J."/>
            <person name="Grossniklaus U."/>
            <person name="Hamada T."/>
            <person name="Haseloff J."/>
            <person name="Hetherington A."/>
            <person name="Higo A."/>
            <person name="Hirakawa Y."/>
            <person name="Hundley H."/>
            <person name="Ikeda Y."/>
            <person name="Inoue K."/>
            <person name="Inoue S."/>
            <person name="Ishida S."/>
            <person name="Jia Q."/>
            <person name="Kakita M."/>
            <person name="Kanazawa T."/>
            <person name="Kawai Y."/>
            <person name="Kawashima T."/>
            <person name="Kennedy M."/>
            <person name="Kinose K."/>
            <person name="Kinoshita T."/>
            <person name="Kohara Y."/>
            <person name="Koide E."/>
            <person name="Komatsu K."/>
            <person name="Kopischke S."/>
            <person name="Kubo M."/>
            <person name="Kyozuka J."/>
            <person name="Lagercrantz U."/>
            <person name="Lin S."/>
            <person name="Lindquist E."/>
            <person name="Lipzen A."/>
            <person name="Lu C."/>
            <person name="Luna E."/>
            <person name="Martienssen R."/>
            <person name="Minamino N."/>
            <person name="Mizutani M."/>
            <person name="Mizutani M."/>
            <person name="Mochizuki N."/>
            <person name="Monte I."/>
            <person name="Mosher R."/>
            <person name="Nagasaki H."/>
            <person name="Nakagami H."/>
            <person name="Naramoto S."/>
            <person name="Nishitani K."/>
            <person name="Ohtani M."/>
            <person name="Okamoto T."/>
            <person name="Okumura M."/>
            <person name="Phillips J."/>
            <person name="Pollak B."/>
            <person name="Reinders A."/>
            <person name="Roevekamp M."/>
            <person name="Sano R."/>
            <person name="Sawa S."/>
            <person name="Schmid M."/>
            <person name="Shirakawa M."/>
            <person name="Solano R."/>
            <person name="Spunde A."/>
            <person name="Suetsugu N."/>
            <person name="Sugano S."/>
            <person name="Sugiyama A."/>
            <person name="Sun R."/>
            <person name="Suzuki Y."/>
            <person name="Takenaka M."/>
            <person name="Takezawa D."/>
            <person name="Tomogane H."/>
            <person name="Tsuzuki M."/>
            <person name="Ueda T."/>
            <person name="Umeda M."/>
            <person name="Ward J."/>
            <person name="Watanabe Y."/>
            <person name="Yazaki K."/>
            <person name="Yokoyama R."/>
            <person name="Yoshitake Y."/>
            <person name="Yotsui I."/>
            <person name="Zachgo S."/>
            <person name="Schmutz J."/>
        </authorList>
    </citation>
    <scope>NUCLEOTIDE SEQUENCE [LARGE SCALE GENOMIC DNA]</scope>
    <source>
        <strain evidence="3">cv. B-3</strain>
    </source>
</reference>
<accession>A0A397Y319</accession>
<evidence type="ECO:0000313" key="2">
    <source>
        <dbReference type="EMBL" id="RID46044.1"/>
    </source>
</evidence>
<protein>
    <submittedName>
        <fullName evidence="2">Uncharacterized protein</fullName>
    </submittedName>
</protein>
<feature type="compositionally biased region" description="Polar residues" evidence="1">
    <location>
        <begin position="1"/>
        <end position="17"/>
    </location>
</feature>
<name>A0A397Y319_BRACM</name>
<dbReference type="AlphaFoldDB" id="A0A397Y319"/>
<dbReference type="Proteomes" id="UP000264353">
    <property type="component" value="Chromosome A9"/>
</dbReference>